<reference evidence="1 2" key="1">
    <citation type="submission" date="2013-08" db="EMBL/GenBank/DDBJ databases">
        <authorList>
            <person name="Huang J."/>
            <person name="Wang G."/>
        </authorList>
    </citation>
    <scope>NUCLEOTIDE SEQUENCE [LARGE SCALE GENOMIC DNA]</scope>
    <source>
        <strain evidence="1 2">BH030004</strain>
    </source>
</reference>
<dbReference type="Proteomes" id="UP000030403">
    <property type="component" value="Unassembled WGS sequence"/>
</dbReference>
<dbReference type="EMBL" id="AVPF01000020">
    <property type="protein sequence ID" value="KGX88288.1"/>
    <property type="molecule type" value="Genomic_DNA"/>
</dbReference>
<name>A0A0A5GAR5_9BACI</name>
<sequence>MYFTDNFFSAGKTEIYNDQKEQIGTLDLKGAFSSDVMILNNNEEVLLSGGFRFFSRKWFIQDQQEQEIGELAQRFAFFSKKYEYEAYDRGLYRIESESFSRDYEIYDEQESLVGEFHRTDGFFESPAFCLTNHTEVLTDDELIAVVMGVNMIEKRNSSNAANGAGGAT</sequence>
<protein>
    <recommendedName>
        <fullName evidence="3">YxjI</fullName>
    </recommendedName>
</protein>
<evidence type="ECO:0000313" key="1">
    <source>
        <dbReference type="EMBL" id="KGX88288.1"/>
    </source>
</evidence>
<dbReference type="eggNOG" id="ENOG5032N33">
    <property type="taxonomic scope" value="Bacteria"/>
</dbReference>
<gene>
    <name evidence="1" type="ORF">N783_08505</name>
</gene>
<comment type="caution">
    <text evidence="1">The sequence shown here is derived from an EMBL/GenBank/DDBJ whole genome shotgun (WGS) entry which is preliminary data.</text>
</comment>
<evidence type="ECO:0008006" key="3">
    <source>
        <dbReference type="Google" id="ProtNLM"/>
    </source>
</evidence>
<dbReference type="InterPro" id="IPR007612">
    <property type="entry name" value="LOR"/>
</dbReference>
<evidence type="ECO:0000313" key="2">
    <source>
        <dbReference type="Proteomes" id="UP000030403"/>
    </source>
</evidence>
<keyword evidence="2" id="KW-1185">Reference proteome</keyword>
<organism evidence="1 2">
    <name type="scientific">Pontibacillus marinus BH030004 = DSM 16465</name>
    <dbReference type="NCBI Taxonomy" id="1385511"/>
    <lineage>
        <taxon>Bacteria</taxon>
        <taxon>Bacillati</taxon>
        <taxon>Bacillota</taxon>
        <taxon>Bacilli</taxon>
        <taxon>Bacillales</taxon>
        <taxon>Bacillaceae</taxon>
        <taxon>Pontibacillus</taxon>
    </lineage>
</organism>
<accession>A0A0A5GAR5</accession>
<proteinExistence type="predicted"/>
<dbReference type="Pfam" id="PF04525">
    <property type="entry name" value="LOR"/>
    <property type="match status" value="1"/>
</dbReference>
<dbReference type="AlphaFoldDB" id="A0A0A5GAR5"/>